<comment type="caution">
    <text evidence="1">The sequence shown here is derived from an EMBL/GenBank/DDBJ whole genome shotgun (WGS) entry which is preliminary data.</text>
</comment>
<dbReference type="EMBL" id="CM042058">
    <property type="protein sequence ID" value="KAI3685202.1"/>
    <property type="molecule type" value="Genomic_DNA"/>
</dbReference>
<accession>A0ACB8YI67</accession>
<dbReference type="Proteomes" id="UP001055879">
    <property type="component" value="Linkage Group LG12"/>
</dbReference>
<sequence length="211" mass="23927">MGLPWIGETIEFYNAQRTNQPRSTSGIQALCSLHIALEKTKNLLQHCAECSKLYLANSKELQLMYDPIIIASGQTYERICIEKWFSSGHNTCPKSQQQLAHLCLTPNYCVKGLIASWCELNGIFVPEGPPDSLDLNYWNLSLLENELTNSRSAESIGSCKFEREGDELEVVPEHEGNIVERYEDFLTILDMDDETKKLKSCRADTTFVKGR</sequence>
<proteinExistence type="predicted"/>
<organism evidence="1 2">
    <name type="scientific">Arctium lappa</name>
    <name type="common">Greater burdock</name>
    <name type="synonym">Lappa major</name>
    <dbReference type="NCBI Taxonomy" id="4217"/>
    <lineage>
        <taxon>Eukaryota</taxon>
        <taxon>Viridiplantae</taxon>
        <taxon>Streptophyta</taxon>
        <taxon>Embryophyta</taxon>
        <taxon>Tracheophyta</taxon>
        <taxon>Spermatophyta</taxon>
        <taxon>Magnoliopsida</taxon>
        <taxon>eudicotyledons</taxon>
        <taxon>Gunneridae</taxon>
        <taxon>Pentapetalae</taxon>
        <taxon>asterids</taxon>
        <taxon>campanulids</taxon>
        <taxon>Asterales</taxon>
        <taxon>Asteraceae</taxon>
        <taxon>Carduoideae</taxon>
        <taxon>Cardueae</taxon>
        <taxon>Arctiinae</taxon>
        <taxon>Arctium</taxon>
    </lineage>
</organism>
<reference evidence="1 2" key="2">
    <citation type="journal article" date="2022" name="Mol. Ecol. Resour.">
        <title>The genomes of chicory, endive, great burdock and yacon provide insights into Asteraceae paleo-polyploidization history and plant inulin production.</title>
        <authorList>
            <person name="Fan W."/>
            <person name="Wang S."/>
            <person name="Wang H."/>
            <person name="Wang A."/>
            <person name="Jiang F."/>
            <person name="Liu H."/>
            <person name="Zhao H."/>
            <person name="Xu D."/>
            <person name="Zhang Y."/>
        </authorList>
    </citation>
    <scope>NUCLEOTIDE SEQUENCE [LARGE SCALE GENOMIC DNA]</scope>
    <source>
        <strain evidence="2">cv. Niubang</strain>
    </source>
</reference>
<gene>
    <name evidence="1" type="ORF">L6452_34439</name>
</gene>
<keyword evidence="2" id="KW-1185">Reference proteome</keyword>
<evidence type="ECO:0000313" key="2">
    <source>
        <dbReference type="Proteomes" id="UP001055879"/>
    </source>
</evidence>
<protein>
    <submittedName>
        <fullName evidence="1">Uncharacterized protein</fullName>
    </submittedName>
</protein>
<reference evidence="2" key="1">
    <citation type="journal article" date="2022" name="Mol. Ecol. Resour.">
        <title>The genomes of chicory, endive, great burdock and yacon provide insights into Asteraceae palaeo-polyploidization history and plant inulin production.</title>
        <authorList>
            <person name="Fan W."/>
            <person name="Wang S."/>
            <person name="Wang H."/>
            <person name="Wang A."/>
            <person name="Jiang F."/>
            <person name="Liu H."/>
            <person name="Zhao H."/>
            <person name="Xu D."/>
            <person name="Zhang Y."/>
        </authorList>
    </citation>
    <scope>NUCLEOTIDE SEQUENCE [LARGE SCALE GENOMIC DNA]</scope>
    <source>
        <strain evidence="2">cv. Niubang</strain>
    </source>
</reference>
<name>A0ACB8YI67_ARCLA</name>
<evidence type="ECO:0000313" key="1">
    <source>
        <dbReference type="EMBL" id="KAI3685202.1"/>
    </source>
</evidence>